<keyword evidence="2" id="KW-1185">Reference proteome</keyword>
<evidence type="ECO:0000313" key="2">
    <source>
        <dbReference type="Proteomes" id="UP000199249"/>
    </source>
</evidence>
<dbReference type="EMBL" id="FNOV01000003">
    <property type="protein sequence ID" value="SDX76980.1"/>
    <property type="molecule type" value="Genomic_DNA"/>
</dbReference>
<evidence type="ECO:0008006" key="3">
    <source>
        <dbReference type="Google" id="ProtNLM"/>
    </source>
</evidence>
<protein>
    <recommendedName>
        <fullName evidence="3">Addiction module component</fullName>
    </recommendedName>
</protein>
<reference evidence="2" key="1">
    <citation type="submission" date="2016-10" db="EMBL/GenBank/DDBJ databases">
        <authorList>
            <person name="Varghese N."/>
            <person name="Submissions S."/>
        </authorList>
    </citation>
    <scope>NUCLEOTIDE SEQUENCE [LARGE SCALE GENOMIC DNA]</scope>
    <source>
        <strain evidence="2">CGMCC 1.8975</strain>
    </source>
</reference>
<gene>
    <name evidence="1" type="ORF">SAMN04488069_103101</name>
</gene>
<accession>A0A1H3EED1</accession>
<name>A0A1H3EED1_9BACT</name>
<organism evidence="1 2">
    <name type="scientific">Hymenobacter psychrophilus</name>
    <dbReference type="NCBI Taxonomy" id="651662"/>
    <lineage>
        <taxon>Bacteria</taxon>
        <taxon>Pseudomonadati</taxon>
        <taxon>Bacteroidota</taxon>
        <taxon>Cytophagia</taxon>
        <taxon>Cytophagales</taxon>
        <taxon>Hymenobacteraceae</taxon>
        <taxon>Hymenobacter</taxon>
    </lineage>
</organism>
<evidence type="ECO:0000313" key="1">
    <source>
        <dbReference type="EMBL" id="SDX76980.1"/>
    </source>
</evidence>
<sequence length="82" mass="9687">MTVSIETIVQELQRVPVDRLQEAYQRIHELTVDTAAYREHLIQKSRELTAAFDDWSAEDWADFDVNLQQTRQELFNRPAPEL</sequence>
<dbReference type="RefSeq" id="WP_092738437.1">
    <property type="nucleotide sequence ID" value="NZ_FNOV01000003.1"/>
</dbReference>
<dbReference type="Proteomes" id="UP000199249">
    <property type="component" value="Unassembled WGS sequence"/>
</dbReference>
<dbReference type="AlphaFoldDB" id="A0A1H3EED1"/>
<proteinExistence type="predicted"/>
<dbReference type="OrthoDB" id="983069at2"/>